<dbReference type="GO" id="GO:0005634">
    <property type="term" value="C:nucleus"/>
    <property type="evidence" value="ECO:0007669"/>
    <property type="project" value="UniProtKB-SubCell"/>
</dbReference>
<dbReference type="EC" id="3.1.3.16" evidence="2"/>
<dbReference type="InterPro" id="IPR039189">
    <property type="entry name" value="Fcp1"/>
</dbReference>
<dbReference type="OMA" id="YFFHELE"/>
<organism evidence="8 9">
    <name type="scientific">Corchorus capsularis</name>
    <name type="common">Jute</name>
    <dbReference type="NCBI Taxonomy" id="210143"/>
    <lineage>
        <taxon>Eukaryota</taxon>
        <taxon>Viridiplantae</taxon>
        <taxon>Streptophyta</taxon>
        <taxon>Embryophyta</taxon>
        <taxon>Tracheophyta</taxon>
        <taxon>Spermatophyta</taxon>
        <taxon>Magnoliopsida</taxon>
        <taxon>eudicotyledons</taxon>
        <taxon>Gunneridae</taxon>
        <taxon>Pentapetalae</taxon>
        <taxon>rosids</taxon>
        <taxon>malvids</taxon>
        <taxon>Malvales</taxon>
        <taxon>Malvaceae</taxon>
        <taxon>Grewioideae</taxon>
        <taxon>Apeibeae</taxon>
        <taxon>Corchorus</taxon>
    </lineage>
</organism>
<comment type="catalytic activity">
    <reaction evidence="5">
        <text>O-phospho-L-seryl-[protein] + H2O = L-seryl-[protein] + phosphate</text>
        <dbReference type="Rhea" id="RHEA:20629"/>
        <dbReference type="Rhea" id="RHEA-COMP:9863"/>
        <dbReference type="Rhea" id="RHEA-COMP:11604"/>
        <dbReference type="ChEBI" id="CHEBI:15377"/>
        <dbReference type="ChEBI" id="CHEBI:29999"/>
        <dbReference type="ChEBI" id="CHEBI:43474"/>
        <dbReference type="ChEBI" id="CHEBI:83421"/>
        <dbReference type="EC" id="3.1.3.16"/>
    </reaction>
</comment>
<evidence type="ECO:0000256" key="6">
    <source>
        <dbReference type="ARBA" id="ARBA00048336"/>
    </source>
</evidence>
<dbReference type="Gene3D" id="3.40.50.1000">
    <property type="entry name" value="HAD superfamily/HAD-like"/>
    <property type="match status" value="1"/>
</dbReference>
<gene>
    <name evidence="8" type="ORF">CCACVL1_06520</name>
</gene>
<dbReference type="AlphaFoldDB" id="A0A1R3JEW7"/>
<dbReference type="OrthoDB" id="10249888at2759"/>
<keyword evidence="9" id="KW-1185">Reference proteome</keyword>
<evidence type="ECO:0000259" key="7">
    <source>
        <dbReference type="PROSITE" id="PS50969"/>
    </source>
</evidence>
<comment type="subcellular location">
    <subcellularLocation>
        <location evidence="1">Nucleus</location>
    </subcellularLocation>
</comment>
<keyword evidence="4" id="KW-0539">Nucleus</keyword>
<dbReference type="SMART" id="SM00577">
    <property type="entry name" value="CPDc"/>
    <property type="match status" value="1"/>
</dbReference>
<name>A0A1R3JEW7_COCAP</name>
<feature type="domain" description="FCP1 homology" evidence="7">
    <location>
        <begin position="1"/>
        <end position="85"/>
    </location>
</feature>
<reference evidence="8 9" key="1">
    <citation type="submission" date="2013-09" db="EMBL/GenBank/DDBJ databases">
        <title>Corchorus capsularis genome sequencing.</title>
        <authorList>
            <person name="Alam M."/>
            <person name="Haque M.S."/>
            <person name="Islam M.S."/>
            <person name="Emdad E.M."/>
            <person name="Islam M.M."/>
            <person name="Ahmed B."/>
            <person name="Halim A."/>
            <person name="Hossen Q.M.M."/>
            <person name="Hossain M.Z."/>
            <person name="Ahmed R."/>
            <person name="Khan M.M."/>
            <person name="Islam R."/>
            <person name="Rashid M.M."/>
            <person name="Khan S.A."/>
            <person name="Rahman M.S."/>
            <person name="Alam M."/>
        </authorList>
    </citation>
    <scope>NUCLEOTIDE SEQUENCE [LARGE SCALE GENOMIC DNA]</scope>
    <source>
        <strain evidence="9">cv. CVL-1</strain>
        <tissue evidence="8">Whole seedling</tissue>
    </source>
</reference>
<evidence type="ECO:0000256" key="3">
    <source>
        <dbReference type="ARBA" id="ARBA00022801"/>
    </source>
</evidence>
<dbReference type="InterPro" id="IPR036412">
    <property type="entry name" value="HAD-like_sf"/>
</dbReference>
<dbReference type="EMBL" id="AWWV01008084">
    <property type="protein sequence ID" value="OMO93373.1"/>
    <property type="molecule type" value="Genomic_DNA"/>
</dbReference>
<dbReference type="InterPro" id="IPR036420">
    <property type="entry name" value="BRCT_dom_sf"/>
</dbReference>
<feature type="non-terminal residue" evidence="8">
    <location>
        <position position="186"/>
    </location>
</feature>
<keyword evidence="3" id="KW-0378">Hydrolase</keyword>
<dbReference type="STRING" id="210143.A0A1R3JEW7"/>
<dbReference type="InterPro" id="IPR023214">
    <property type="entry name" value="HAD_sf"/>
</dbReference>
<evidence type="ECO:0000256" key="5">
    <source>
        <dbReference type="ARBA" id="ARBA00047761"/>
    </source>
</evidence>
<dbReference type="PROSITE" id="PS50969">
    <property type="entry name" value="FCP1"/>
    <property type="match status" value="1"/>
</dbReference>
<accession>A0A1R3JEW7</accession>
<dbReference type="PANTHER" id="PTHR23081:SF36">
    <property type="entry name" value="RNA POLYMERASE II SUBUNIT A C-TERMINAL DOMAIN PHOSPHATASE"/>
    <property type="match status" value="1"/>
</dbReference>
<dbReference type="Proteomes" id="UP000188268">
    <property type="component" value="Unassembled WGS sequence"/>
</dbReference>
<evidence type="ECO:0000256" key="1">
    <source>
        <dbReference type="ARBA" id="ARBA00004123"/>
    </source>
</evidence>
<dbReference type="GO" id="GO:0008420">
    <property type="term" value="F:RNA polymerase II CTD heptapeptide repeat phosphatase activity"/>
    <property type="evidence" value="ECO:0007669"/>
    <property type="project" value="InterPro"/>
</dbReference>
<dbReference type="InterPro" id="IPR004274">
    <property type="entry name" value="FCP1_dom"/>
</dbReference>
<evidence type="ECO:0000256" key="2">
    <source>
        <dbReference type="ARBA" id="ARBA00013081"/>
    </source>
</evidence>
<dbReference type="SUPFAM" id="SSF52113">
    <property type="entry name" value="BRCT domain"/>
    <property type="match status" value="1"/>
</dbReference>
<comment type="caution">
    <text evidence="8">The sequence shown here is derived from an EMBL/GenBank/DDBJ whole genome shotgun (WGS) entry which is preliminary data.</text>
</comment>
<sequence>MAKLLDPKREYFIGRVISRDDRTQKEQKDLDVILGQESAVVILDDTENVWMKYKDNLIPMESYDFFALHQFHKSLSRLKSDETELDGTLACVLEALKRIHHMFFDETDGNLDFASRDIRQVMETVRKEVLKGCKIVFEYDYLLNMAEELGATCSMETDPSVTHVASIDDEDETEMSSWAVKEHKLL</sequence>
<evidence type="ECO:0000313" key="8">
    <source>
        <dbReference type="EMBL" id="OMO93373.1"/>
    </source>
</evidence>
<dbReference type="PANTHER" id="PTHR23081">
    <property type="entry name" value="RNA POLYMERASE II CTD PHOSPHATASE"/>
    <property type="match status" value="1"/>
</dbReference>
<dbReference type="SUPFAM" id="SSF56784">
    <property type="entry name" value="HAD-like"/>
    <property type="match status" value="1"/>
</dbReference>
<proteinExistence type="predicted"/>
<comment type="catalytic activity">
    <reaction evidence="6">
        <text>O-phospho-L-threonyl-[protein] + H2O = L-threonyl-[protein] + phosphate</text>
        <dbReference type="Rhea" id="RHEA:47004"/>
        <dbReference type="Rhea" id="RHEA-COMP:11060"/>
        <dbReference type="Rhea" id="RHEA-COMP:11605"/>
        <dbReference type="ChEBI" id="CHEBI:15377"/>
        <dbReference type="ChEBI" id="CHEBI:30013"/>
        <dbReference type="ChEBI" id="CHEBI:43474"/>
        <dbReference type="ChEBI" id="CHEBI:61977"/>
        <dbReference type="EC" id="3.1.3.16"/>
    </reaction>
</comment>
<dbReference type="Pfam" id="PF03031">
    <property type="entry name" value="NIF"/>
    <property type="match status" value="1"/>
</dbReference>
<evidence type="ECO:0000313" key="9">
    <source>
        <dbReference type="Proteomes" id="UP000188268"/>
    </source>
</evidence>
<dbReference type="Gramene" id="OMO93373">
    <property type="protein sequence ID" value="OMO93373"/>
    <property type="gene ID" value="CCACVL1_06520"/>
</dbReference>
<protein>
    <recommendedName>
        <fullName evidence="2">protein-serine/threonine phosphatase</fullName>
        <ecNumber evidence="2">3.1.3.16</ecNumber>
    </recommendedName>
</protein>
<evidence type="ECO:0000256" key="4">
    <source>
        <dbReference type="ARBA" id="ARBA00023242"/>
    </source>
</evidence>